<comment type="caution">
    <text evidence="1">The sequence shown here is derived from an EMBL/GenBank/DDBJ whole genome shotgun (WGS) entry which is preliminary data.</text>
</comment>
<dbReference type="Gene3D" id="1.25.40.10">
    <property type="entry name" value="Tetratricopeptide repeat domain"/>
    <property type="match status" value="1"/>
</dbReference>
<evidence type="ECO:0008006" key="2">
    <source>
        <dbReference type="Google" id="ProtNLM"/>
    </source>
</evidence>
<accession>A0A0F9FXG1</accession>
<proteinExistence type="predicted"/>
<sequence>MVASMDYDELLEKAKKFFEGEDITNTLESFQRAMEHIDRSHVKNKSEYIQFLQSVLKHCRDKDLLEQEALVLRALGRTYSIFKQHAESMKYHYKSLKIQKKLGKKQETAEGLVFLAEDLEVSGNFDKIFSTFQEASEIYQELGKLRKVEEIKKELSRLQEFSREMVEDEFLLNKFQVDKY</sequence>
<dbReference type="InterPro" id="IPR011990">
    <property type="entry name" value="TPR-like_helical_dom_sf"/>
</dbReference>
<protein>
    <recommendedName>
        <fullName evidence="2">MalT-like TPR region domain-containing protein</fullName>
    </recommendedName>
</protein>
<name>A0A0F9FXG1_9ZZZZ</name>
<gene>
    <name evidence="1" type="ORF">LCGC14_2251610</name>
</gene>
<dbReference type="EMBL" id="LAZR01030703">
    <property type="protein sequence ID" value="KKL55817.1"/>
    <property type="molecule type" value="Genomic_DNA"/>
</dbReference>
<dbReference type="SUPFAM" id="SSF48452">
    <property type="entry name" value="TPR-like"/>
    <property type="match status" value="1"/>
</dbReference>
<evidence type="ECO:0000313" key="1">
    <source>
        <dbReference type="EMBL" id="KKL55817.1"/>
    </source>
</evidence>
<organism evidence="1">
    <name type="scientific">marine sediment metagenome</name>
    <dbReference type="NCBI Taxonomy" id="412755"/>
    <lineage>
        <taxon>unclassified sequences</taxon>
        <taxon>metagenomes</taxon>
        <taxon>ecological metagenomes</taxon>
    </lineage>
</organism>
<dbReference type="AlphaFoldDB" id="A0A0F9FXG1"/>
<reference evidence="1" key="1">
    <citation type="journal article" date="2015" name="Nature">
        <title>Complex archaea that bridge the gap between prokaryotes and eukaryotes.</title>
        <authorList>
            <person name="Spang A."/>
            <person name="Saw J.H."/>
            <person name="Jorgensen S.L."/>
            <person name="Zaremba-Niedzwiedzka K."/>
            <person name="Martijn J."/>
            <person name="Lind A.E."/>
            <person name="van Eijk R."/>
            <person name="Schleper C."/>
            <person name="Guy L."/>
            <person name="Ettema T.J."/>
        </authorList>
    </citation>
    <scope>NUCLEOTIDE SEQUENCE</scope>
</reference>